<dbReference type="PANTHER" id="PTHR35333">
    <property type="entry name" value="BETA-LACTAMASE"/>
    <property type="match status" value="1"/>
</dbReference>
<name>A0A4Z0WE30_9GAMM</name>
<dbReference type="AlphaFoldDB" id="A0A4Z0WE30"/>
<evidence type="ECO:0000259" key="4">
    <source>
        <dbReference type="Pfam" id="PF13354"/>
    </source>
</evidence>
<dbReference type="InterPro" id="IPR045155">
    <property type="entry name" value="Beta-lactam_cat"/>
</dbReference>
<keyword evidence="6" id="KW-1185">Reference proteome</keyword>
<evidence type="ECO:0000313" key="5">
    <source>
        <dbReference type="EMBL" id="TGG92393.1"/>
    </source>
</evidence>
<keyword evidence="5" id="KW-0378">Hydrolase</keyword>
<comment type="catalytic activity">
    <reaction evidence="1">
        <text>a beta-lactam + H2O = a substituted beta-amino acid</text>
        <dbReference type="Rhea" id="RHEA:20401"/>
        <dbReference type="ChEBI" id="CHEBI:15377"/>
        <dbReference type="ChEBI" id="CHEBI:35627"/>
        <dbReference type="ChEBI" id="CHEBI:140347"/>
        <dbReference type="EC" id="3.5.2.6"/>
    </reaction>
</comment>
<dbReference type="RefSeq" id="WP_135483727.1">
    <property type="nucleotide sequence ID" value="NZ_SRMF01000005.1"/>
</dbReference>
<dbReference type="PRINTS" id="PR00118">
    <property type="entry name" value="BLACTAMASEA"/>
</dbReference>
<evidence type="ECO:0000256" key="3">
    <source>
        <dbReference type="ARBA" id="ARBA00012865"/>
    </source>
</evidence>
<evidence type="ECO:0000256" key="2">
    <source>
        <dbReference type="ARBA" id="ARBA00009009"/>
    </source>
</evidence>
<dbReference type="PANTHER" id="PTHR35333:SF3">
    <property type="entry name" value="BETA-LACTAMASE-TYPE TRANSPEPTIDASE FOLD CONTAINING PROTEIN"/>
    <property type="match status" value="1"/>
</dbReference>
<accession>A0A4Z0WE30</accession>
<comment type="similarity">
    <text evidence="2">Belongs to the class-A beta-lactamase family.</text>
</comment>
<dbReference type="Pfam" id="PF13354">
    <property type="entry name" value="Beta-lactamase2"/>
    <property type="match status" value="1"/>
</dbReference>
<dbReference type="OrthoDB" id="9784149at2"/>
<dbReference type="GO" id="GO:0046677">
    <property type="term" value="P:response to antibiotic"/>
    <property type="evidence" value="ECO:0007669"/>
    <property type="project" value="InterPro"/>
</dbReference>
<dbReference type="SUPFAM" id="SSF56601">
    <property type="entry name" value="beta-lactamase/transpeptidase-like"/>
    <property type="match status" value="1"/>
</dbReference>
<dbReference type="EMBL" id="SRMF01000005">
    <property type="protein sequence ID" value="TGG92393.1"/>
    <property type="molecule type" value="Genomic_DNA"/>
</dbReference>
<dbReference type="EC" id="3.5.2.6" evidence="3"/>
<dbReference type="GO" id="GO:0030655">
    <property type="term" value="P:beta-lactam antibiotic catabolic process"/>
    <property type="evidence" value="ECO:0007669"/>
    <property type="project" value="InterPro"/>
</dbReference>
<comment type="caution">
    <text evidence="5">The sequence shown here is derived from an EMBL/GenBank/DDBJ whole genome shotgun (WGS) entry which is preliminary data.</text>
</comment>
<dbReference type="InterPro" id="IPR012338">
    <property type="entry name" value="Beta-lactam/transpept-like"/>
</dbReference>
<dbReference type="GO" id="GO:0008800">
    <property type="term" value="F:beta-lactamase activity"/>
    <property type="evidence" value="ECO:0007669"/>
    <property type="project" value="UniProtKB-EC"/>
</dbReference>
<reference evidence="5 6" key="1">
    <citation type="submission" date="2019-04" db="EMBL/GenBank/DDBJ databases">
        <title>Natronospirillum operosus gen. nov., sp. nov., a haloalkaliphilic satellite isolated from decaying biomass of laboratory culture of cyanobacterium Geitlerinema sp. and proposal of Natronospirillaceae fam. nov. and Saccharospirillaceae fam. nov.</title>
        <authorList>
            <person name="Kevbrin V."/>
            <person name="Boltyanskaya Y."/>
            <person name="Koziaeva V."/>
            <person name="Grouzdev D.S."/>
            <person name="Park M."/>
            <person name="Cho J."/>
        </authorList>
    </citation>
    <scope>NUCLEOTIDE SEQUENCE [LARGE SCALE GENOMIC DNA]</scope>
    <source>
        <strain evidence="5 6">G-116</strain>
    </source>
</reference>
<evidence type="ECO:0000313" key="6">
    <source>
        <dbReference type="Proteomes" id="UP000297475"/>
    </source>
</evidence>
<dbReference type="InterPro" id="IPR000871">
    <property type="entry name" value="Beta-lactam_class-A"/>
</dbReference>
<evidence type="ECO:0000256" key="1">
    <source>
        <dbReference type="ARBA" id="ARBA00001526"/>
    </source>
</evidence>
<dbReference type="Proteomes" id="UP000297475">
    <property type="component" value="Unassembled WGS sequence"/>
</dbReference>
<protein>
    <recommendedName>
        <fullName evidence="3">beta-lactamase</fullName>
        <ecNumber evidence="3">3.5.2.6</ecNumber>
    </recommendedName>
</protein>
<gene>
    <name evidence="5" type="ORF">E4656_13025</name>
</gene>
<feature type="domain" description="Beta-lactamase class A catalytic" evidence="4">
    <location>
        <begin position="47"/>
        <end position="319"/>
    </location>
</feature>
<dbReference type="Gene3D" id="3.40.710.10">
    <property type="entry name" value="DD-peptidase/beta-lactamase superfamily"/>
    <property type="match status" value="1"/>
</dbReference>
<proteinExistence type="inferred from homology"/>
<organism evidence="5 6">
    <name type="scientific">Natronospirillum operosum</name>
    <dbReference type="NCBI Taxonomy" id="2759953"/>
    <lineage>
        <taxon>Bacteria</taxon>
        <taxon>Pseudomonadati</taxon>
        <taxon>Pseudomonadota</taxon>
        <taxon>Gammaproteobacteria</taxon>
        <taxon>Oceanospirillales</taxon>
        <taxon>Natronospirillaceae</taxon>
        <taxon>Natronospirillum</taxon>
    </lineage>
</organism>
<sequence>MTNPLQPLVGVLTLALLAPLPALALDWVDRLESRLEVVDTEFSGDLSVYVAHTGSGESVSLRGHEHWYLASTIKVPVAIELLAQVDAGERSLDDQVALEGRDYVDGAGQTNWHDVGTEFTLEHLLQEMLVVSDNAASDMVIRTVGIDNVNTRMEALGLDFVGPITSLADVRRRVYGEFHDGAASLDGPGFFSIRQANNPDGRVDVLAEVLGVSRSEFSQPDLDSAFDAYYQTPYNSGTLSAMGQMMARLVEGELLSADSTDYLLDLLQTIETGDNRLRATLPDDARFAHKTGTQHRRACDIGAVLAENDRSAVVVAVCTRGPRSTAEAERAMRAVGEAVTESGVLDRL</sequence>